<keyword evidence="4" id="KW-1185">Reference proteome</keyword>
<dbReference type="Pfam" id="PF03009">
    <property type="entry name" value="GDPD"/>
    <property type="match status" value="1"/>
</dbReference>
<dbReference type="PANTHER" id="PTHR46320">
    <property type="entry name" value="GLYCEROPHOSPHODIESTER PHOSPHODIESTERASE 1"/>
    <property type="match status" value="1"/>
</dbReference>
<dbReference type="PROSITE" id="PS51704">
    <property type="entry name" value="GP_PDE"/>
    <property type="match status" value="1"/>
</dbReference>
<dbReference type="EMBL" id="CADEPM010000002">
    <property type="protein sequence ID" value="CAB3399921.1"/>
    <property type="molecule type" value="Genomic_DNA"/>
</dbReference>
<dbReference type="Proteomes" id="UP000494206">
    <property type="component" value="Unassembled WGS sequence"/>
</dbReference>
<feature type="domain" description="GP-PDE" evidence="2">
    <location>
        <begin position="65"/>
        <end position="295"/>
    </location>
</feature>
<dbReference type="Gene3D" id="3.20.20.190">
    <property type="entry name" value="Phosphatidylinositol (PI) phosphodiesterase"/>
    <property type="match status" value="1"/>
</dbReference>
<dbReference type="OrthoDB" id="197419at2759"/>
<dbReference type="AlphaFoldDB" id="A0A8S1EGN8"/>
<dbReference type="SUPFAM" id="SSF51695">
    <property type="entry name" value="PLC-like phosphodiesterases"/>
    <property type="match status" value="1"/>
</dbReference>
<keyword evidence="1" id="KW-1133">Transmembrane helix</keyword>
<evidence type="ECO:0000313" key="4">
    <source>
        <dbReference type="Proteomes" id="UP000494206"/>
    </source>
</evidence>
<keyword evidence="1" id="KW-0812">Transmembrane</keyword>
<proteinExistence type="predicted"/>
<keyword evidence="1" id="KW-0472">Membrane</keyword>
<evidence type="ECO:0000313" key="3">
    <source>
        <dbReference type="EMBL" id="CAB3399921.1"/>
    </source>
</evidence>
<dbReference type="PANTHER" id="PTHR46320:SF4">
    <property type="entry name" value="PROTEIN CBG16011"/>
    <property type="match status" value="1"/>
</dbReference>
<organism evidence="3 4">
    <name type="scientific">Caenorhabditis bovis</name>
    <dbReference type="NCBI Taxonomy" id="2654633"/>
    <lineage>
        <taxon>Eukaryota</taxon>
        <taxon>Metazoa</taxon>
        <taxon>Ecdysozoa</taxon>
        <taxon>Nematoda</taxon>
        <taxon>Chromadorea</taxon>
        <taxon>Rhabditida</taxon>
        <taxon>Rhabditina</taxon>
        <taxon>Rhabditomorpha</taxon>
        <taxon>Rhabditoidea</taxon>
        <taxon>Rhabditidae</taxon>
        <taxon>Peloderinae</taxon>
        <taxon>Caenorhabditis</taxon>
    </lineage>
</organism>
<accession>A0A8S1EGN8</accession>
<dbReference type="GO" id="GO:0070291">
    <property type="term" value="P:N-acylethanolamine metabolic process"/>
    <property type="evidence" value="ECO:0007669"/>
    <property type="project" value="TreeGrafter"/>
</dbReference>
<dbReference type="GO" id="GO:0006580">
    <property type="term" value="P:ethanolamine metabolic process"/>
    <property type="evidence" value="ECO:0007669"/>
    <property type="project" value="TreeGrafter"/>
</dbReference>
<gene>
    <name evidence="3" type="ORF">CBOVIS_LOCUS2965</name>
</gene>
<reference evidence="3 4" key="1">
    <citation type="submission" date="2020-04" db="EMBL/GenBank/DDBJ databases">
        <authorList>
            <person name="Laetsch R D."/>
            <person name="Stevens L."/>
            <person name="Kumar S."/>
            <person name="Blaxter L. M."/>
        </authorList>
    </citation>
    <scope>NUCLEOTIDE SEQUENCE [LARGE SCALE GENOMIC DNA]</scope>
</reference>
<dbReference type="GO" id="GO:0006644">
    <property type="term" value="P:phospholipid metabolic process"/>
    <property type="evidence" value="ECO:0007669"/>
    <property type="project" value="TreeGrafter"/>
</dbReference>
<name>A0A8S1EGN8_9PELO</name>
<dbReference type="GO" id="GO:0008889">
    <property type="term" value="F:glycerophosphodiester phosphodiesterase activity"/>
    <property type="evidence" value="ECO:0007669"/>
    <property type="project" value="TreeGrafter"/>
</dbReference>
<evidence type="ECO:0000256" key="1">
    <source>
        <dbReference type="SAM" id="Phobius"/>
    </source>
</evidence>
<comment type="caution">
    <text evidence="3">The sequence shown here is derived from an EMBL/GenBank/DDBJ whole genome shotgun (WGS) entry which is preliminary data.</text>
</comment>
<sequence length="337" mass="38686">MVPMLIWFILILILALIALLAIKFLTFRIILAALFFLPIILTLAYYGLDQQTVTEYGYSSVTRKISHVSARGFPYKGHPENTIKAYDRAYRYTINTFLIDVRMTKDGMLIIHKDSAIVDSYNNTYEIADTHWLQLNKLKLPGNNSILTFDEAFEWSVNLYQNLILNIESWNSDMFTYIEHKIMQKNLYKSIAVSTTSVRTALMCRLKNPRVTVGLSWSSRGNSFENGVSIGSAVTHWMFVTLDSILYWGMKSMIIPNFVGVDFMIIPIADADITMIRDLKDLSIEVIIDDIQTVVQFEYFFSQLKCPIIAKPTKQMLNLLSTFIYPYPGNNTKSPIE</sequence>
<dbReference type="InterPro" id="IPR017946">
    <property type="entry name" value="PLC-like_Pdiesterase_TIM-brl"/>
</dbReference>
<feature type="transmembrane region" description="Helical" evidence="1">
    <location>
        <begin position="6"/>
        <end position="22"/>
    </location>
</feature>
<evidence type="ECO:0000259" key="2">
    <source>
        <dbReference type="PROSITE" id="PS51704"/>
    </source>
</evidence>
<dbReference type="GO" id="GO:0005886">
    <property type="term" value="C:plasma membrane"/>
    <property type="evidence" value="ECO:0007669"/>
    <property type="project" value="TreeGrafter"/>
</dbReference>
<dbReference type="InterPro" id="IPR030395">
    <property type="entry name" value="GP_PDE_dom"/>
</dbReference>
<feature type="transmembrane region" description="Helical" evidence="1">
    <location>
        <begin position="29"/>
        <end position="48"/>
    </location>
</feature>
<protein>
    <recommendedName>
        <fullName evidence="2">GP-PDE domain-containing protein</fullName>
    </recommendedName>
</protein>